<evidence type="ECO:0000313" key="3">
    <source>
        <dbReference type="Proteomes" id="UP001168821"/>
    </source>
</evidence>
<sequence>MEKKLETTKNFGQGGRQPPVKKNLFRVLRFSGHSKECSPGNKPGRKSGNQSIAKAKRLRREEEASCSEVNAQKRQCSQRKVSKNEGIKPNILERQKVLIMKANAKSFAFHDLTPSGTKMPENLKTTIGLGLKFCPPPPTLSVNDYEEGFDRMARGIYLALQFDNFSRHFCKSKI</sequence>
<organism evidence="2 3">
    <name type="scientific">Zophobas morio</name>
    <dbReference type="NCBI Taxonomy" id="2755281"/>
    <lineage>
        <taxon>Eukaryota</taxon>
        <taxon>Metazoa</taxon>
        <taxon>Ecdysozoa</taxon>
        <taxon>Arthropoda</taxon>
        <taxon>Hexapoda</taxon>
        <taxon>Insecta</taxon>
        <taxon>Pterygota</taxon>
        <taxon>Neoptera</taxon>
        <taxon>Endopterygota</taxon>
        <taxon>Coleoptera</taxon>
        <taxon>Polyphaga</taxon>
        <taxon>Cucujiformia</taxon>
        <taxon>Tenebrionidae</taxon>
        <taxon>Zophobas</taxon>
    </lineage>
</organism>
<evidence type="ECO:0000313" key="2">
    <source>
        <dbReference type="EMBL" id="KAJ3621777.1"/>
    </source>
</evidence>
<accession>A0AA38HJ14</accession>
<feature type="region of interest" description="Disordered" evidence="1">
    <location>
        <begin position="1"/>
        <end position="83"/>
    </location>
</feature>
<dbReference type="Proteomes" id="UP001168821">
    <property type="component" value="Unassembled WGS sequence"/>
</dbReference>
<keyword evidence="3" id="KW-1185">Reference proteome</keyword>
<dbReference type="EMBL" id="JALNTZ010001953">
    <property type="protein sequence ID" value="KAJ3621777.1"/>
    <property type="molecule type" value="Genomic_DNA"/>
</dbReference>
<gene>
    <name evidence="2" type="ORF">Zmor_004518</name>
</gene>
<protein>
    <submittedName>
        <fullName evidence="2">Uncharacterized protein</fullName>
    </submittedName>
</protein>
<proteinExistence type="predicted"/>
<dbReference type="AlphaFoldDB" id="A0AA38HJ14"/>
<comment type="caution">
    <text evidence="2">The sequence shown here is derived from an EMBL/GenBank/DDBJ whole genome shotgun (WGS) entry which is preliminary data.</text>
</comment>
<evidence type="ECO:0000256" key="1">
    <source>
        <dbReference type="SAM" id="MobiDB-lite"/>
    </source>
</evidence>
<reference evidence="2" key="1">
    <citation type="journal article" date="2023" name="G3 (Bethesda)">
        <title>Whole genome assemblies of Zophobas morio and Tenebrio molitor.</title>
        <authorList>
            <person name="Kaur S."/>
            <person name="Stinson S.A."/>
            <person name="diCenzo G.C."/>
        </authorList>
    </citation>
    <scope>NUCLEOTIDE SEQUENCE</scope>
    <source>
        <strain evidence="2">QUZm001</strain>
    </source>
</reference>
<name>A0AA38HJ14_9CUCU</name>